<reference evidence="1" key="2">
    <citation type="journal article" date="2015" name="Fish Shellfish Immunol.">
        <title>Early steps in the European eel (Anguilla anguilla)-Vibrio vulnificus interaction in the gills: Role of the RtxA13 toxin.</title>
        <authorList>
            <person name="Callol A."/>
            <person name="Pajuelo D."/>
            <person name="Ebbesson L."/>
            <person name="Teles M."/>
            <person name="MacKenzie S."/>
            <person name="Amaro C."/>
        </authorList>
    </citation>
    <scope>NUCLEOTIDE SEQUENCE</scope>
</reference>
<sequence>MTLCTSSLLLKLSTKLTESPADTLSGAEMYR</sequence>
<protein>
    <submittedName>
        <fullName evidence="1">Uncharacterized protein</fullName>
    </submittedName>
</protein>
<accession>A0A0E9RWK7</accession>
<evidence type="ECO:0000313" key="1">
    <source>
        <dbReference type="EMBL" id="JAH32765.1"/>
    </source>
</evidence>
<proteinExistence type="predicted"/>
<reference evidence="1" key="1">
    <citation type="submission" date="2014-11" db="EMBL/GenBank/DDBJ databases">
        <authorList>
            <person name="Amaro Gonzalez C."/>
        </authorList>
    </citation>
    <scope>NUCLEOTIDE SEQUENCE</scope>
</reference>
<dbReference type="EMBL" id="GBXM01075812">
    <property type="protein sequence ID" value="JAH32765.1"/>
    <property type="molecule type" value="Transcribed_RNA"/>
</dbReference>
<name>A0A0E9RWK7_ANGAN</name>
<dbReference type="AlphaFoldDB" id="A0A0E9RWK7"/>
<organism evidence="1">
    <name type="scientific">Anguilla anguilla</name>
    <name type="common">European freshwater eel</name>
    <name type="synonym">Muraena anguilla</name>
    <dbReference type="NCBI Taxonomy" id="7936"/>
    <lineage>
        <taxon>Eukaryota</taxon>
        <taxon>Metazoa</taxon>
        <taxon>Chordata</taxon>
        <taxon>Craniata</taxon>
        <taxon>Vertebrata</taxon>
        <taxon>Euteleostomi</taxon>
        <taxon>Actinopterygii</taxon>
        <taxon>Neopterygii</taxon>
        <taxon>Teleostei</taxon>
        <taxon>Anguilliformes</taxon>
        <taxon>Anguillidae</taxon>
        <taxon>Anguilla</taxon>
    </lineage>
</organism>